<dbReference type="PANTHER" id="PTHR12302">
    <property type="entry name" value="EBNA2 BINDING PROTEIN P100"/>
    <property type="match status" value="1"/>
</dbReference>
<reference evidence="6 7" key="1">
    <citation type="submission" date="2013-06" db="EMBL/GenBank/DDBJ databases">
        <authorList>
            <person name="Weinstock G."/>
            <person name="Sodergren E."/>
            <person name="Lobos E.A."/>
            <person name="Fulton L."/>
            <person name="Fulton R."/>
            <person name="Courtney L."/>
            <person name="Fronick C."/>
            <person name="O'Laughlin M."/>
            <person name="Godfrey J."/>
            <person name="Wilson R.M."/>
            <person name="Miner T."/>
            <person name="Farmer C."/>
            <person name="Delehaunty K."/>
            <person name="Cordes M."/>
            <person name="Minx P."/>
            <person name="Tomlinson C."/>
            <person name="Chen J."/>
            <person name="Wollam A."/>
            <person name="Pepin K.H."/>
            <person name="Bhonagiri V."/>
            <person name="Zhang X."/>
            <person name="Warren W."/>
            <person name="Mitreva M."/>
            <person name="Mardis E.R."/>
            <person name="Wilson R.K."/>
        </authorList>
    </citation>
    <scope>NUCLEOTIDE SEQUENCE [LARGE SCALE GENOMIC DNA]</scope>
    <source>
        <strain evidence="6 7">RP2S-4</strain>
    </source>
</reference>
<dbReference type="PROSITE" id="PS01284">
    <property type="entry name" value="TNASE_2"/>
    <property type="match status" value="1"/>
</dbReference>
<dbReference type="RefSeq" id="WP_010825651.1">
    <property type="nucleotide sequence ID" value="NZ_KE351874.1"/>
</dbReference>
<keyword evidence="4" id="KW-0732">Signal</keyword>
<protein>
    <submittedName>
        <fullName evidence="6">Thermonuclease</fullName>
    </submittedName>
</protein>
<dbReference type="GO" id="GO:0016787">
    <property type="term" value="F:hydrolase activity"/>
    <property type="evidence" value="ECO:0007669"/>
    <property type="project" value="UniProtKB-KW"/>
</dbReference>
<dbReference type="InterPro" id="IPR016071">
    <property type="entry name" value="Staphylococal_nuclease_OB-fold"/>
</dbReference>
<dbReference type="InterPro" id="IPR035437">
    <property type="entry name" value="SNase_OB-fold_sf"/>
</dbReference>
<dbReference type="PROSITE" id="PS50830">
    <property type="entry name" value="TNASE_3"/>
    <property type="match status" value="1"/>
</dbReference>
<evidence type="ECO:0000256" key="1">
    <source>
        <dbReference type="ARBA" id="ARBA00022722"/>
    </source>
</evidence>
<feature type="domain" description="TNase-like" evidence="5">
    <location>
        <begin position="39"/>
        <end position="173"/>
    </location>
</feature>
<organism evidence="6 7">
    <name type="scientific">Enterococcus faecalis RP2S-4</name>
    <dbReference type="NCBI Taxonomy" id="1244145"/>
    <lineage>
        <taxon>Bacteria</taxon>
        <taxon>Bacillati</taxon>
        <taxon>Bacillota</taxon>
        <taxon>Bacilli</taxon>
        <taxon>Lactobacillales</taxon>
        <taxon>Enterococcaceae</taxon>
        <taxon>Enterococcus</taxon>
    </lineage>
</organism>
<keyword evidence="2" id="KW-0255">Endonuclease</keyword>
<feature type="chain" id="PRO_5044767483" evidence="4">
    <location>
        <begin position="25"/>
        <end position="184"/>
    </location>
</feature>
<feature type="signal peptide" evidence="4">
    <location>
        <begin position="1"/>
        <end position="24"/>
    </location>
</feature>
<dbReference type="Gene3D" id="2.40.50.90">
    <property type="match status" value="1"/>
</dbReference>
<dbReference type="Proteomes" id="UP000015750">
    <property type="component" value="Unassembled WGS sequence"/>
</dbReference>
<sequence length="184" mass="20953">MKKNKKYAKQFMLWLTLVVSMFLASCSNTTSEKQPSHNDKQQVTLVKNVDGDTSDFSVNGKTKRVRYLLIDTPESVKPNTPIQPYGKEASDRTKEILTNASKIEIEKEHGNEEDKYGRSLAFIFADGQLVQKILVEEGLARVAYTNRTKSNYLNELNEAQEQAKQKKIGIWSLEGYVTPKGFRE</sequence>
<evidence type="ECO:0000256" key="3">
    <source>
        <dbReference type="ARBA" id="ARBA00022801"/>
    </source>
</evidence>
<gene>
    <name evidence="6" type="ORF">D358_01522</name>
</gene>
<dbReference type="PROSITE" id="PS51257">
    <property type="entry name" value="PROKAR_LIPOPROTEIN"/>
    <property type="match status" value="1"/>
</dbReference>
<keyword evidence="1" id="KW-0540">Nuclease</keyword>
<dbReference type="PANTHER" id="PTHR12302:SF3">
    <property type="entry name" value="SERINE_THREONINE-PROTEIN KINASE 31"/>
    <property type="match status" value="1"/>
</dbReference>
<dbReference type="SMART" id="SM00318">
    <property type="entry name" value="SNc"/>
    <property type="match status" value="1"/>
</dbReference>
<dbReference type="Pfam" id="PF00565">
    <property type="entry name" value="SNase"/>
    <property type="match status" value="1"/>
</dbReference>
<evidence type="ECO:0000313" key="6">
    <source>
        <dbReference type="EMBL" id="EPI08747.1"/>
    </source>
</evidence>
<dbReference type="InterPro" id="IPR002071">
    <property type="entry name" value="Thermonucl_AS"/>
</dbReference>
<accession>A0ABC9TJY8</accession>
<proteinExistence type="predicted"/>
<evidence type="ECO:0000256" key="2">
    <source>
        <dbReference type="ARBA" id="ARBA00022759"/>
    </source>
</evidence>
<name>A0ABC9TJY8_ENTFL</name>
<evidence type="ECO:0000313" key="7">
    <source>
        <dbReference type="Proteomes" id="UP000015750"/>
    </source>
</evidence>
<dbReference type="EMBL" id="ATIR01000044">
    <property type="protein sequence ID" value="EPI08747.1"/>
    <property type="molecule type" value="Genomic_DNA"/>
</dbReference>
<keyword evidence="3" id="KW-0378">Hydrolase</keyword>
<dbReference type="AlphaFoldDB" id="A0ABC9TJY8"/>
<comment type="caution">
    <text evidence="6">The sequence shown here is derived from an EMBL/GenBank/DDBJ whole genome shotgun (WGS) entry which is preliminary data.</text>
</comment>
<evidence type="ECO:0000259" key="5">
    <source>
        <dbReference type="PROSITE" id="PS50830"/>
    </source>
</evidence>
<dbReference type="SUPFAM" id="SSF50199">
    <property type="entry name" value="Staphylococcal nuclease"/>
    <property type="match status" value="1"/>
</dbReference>
<evidence type="ECO:0000256" key="4">
    <source>
        <dbReference type="SAM" id="SignalP"/>
    </source>
</evidence>
<dbReference type="GO" id="GO:0004519">
    <property type="term" value="F:endonuclease activity"/>
    <property type="evidence" value="ECO:0007669"/>
    <property type="project" value="UniProtKB-KW"/>
</dbReference>